<organism evidence="6 7">
    <name type="scientific">Clostridium scindens (strain JCM 10418 / VPI 12708)</name>
    <dbReference type="NCBI Taxonomy" id="29347"/>
    <lineage>
        <taxon>Bacteria</taxon>
        <taxon>Bacillati</taxon>
        <taxon>Bacillota</taxon>
        <taxon>Clostridia</taxon>
        <taxon>Lachnospirales</taxon>
        <taxon>Lachnospiraceae</taxon>
    </lineage>
</organism>
<dbReference type="InterPro" id="IPR025997">
    <property type="entry name" value="SBP_2_dom"/>
</dbReference>
<feature type="signal peptide" evidence="4">
    <location>
        <begin position="1"/>
        <end position="18"/>
    </location>
</feature>
<dbReference type="GO" id="GO:0030246">
    <property type="term" value="F:carbohydrate binding"/>
    <property type="evidence" value="ECO:0007669"/>
    <property type="project" value="TreeGrafter"/>
</dbReference>
<dbReference type="GO" id="GO:0030288">
    <property type="term" value="C:outer membrane-bounded periplasmic space"/>
    <property type="evidence" value="ECO:0007669"/>
    <property type="project" value="TreeGrafter"/>
</dbReference>
<dbReference type="EMBL" id="VUMB01000022">
    <property type="protein sequence ID" value="MSS40915.1"/>
    <property type="molecule type" value="Genomic_DNA"/>
</dbReference>
<dbReference type="SUPFAM" id="SSF53822">
    <property type="entry name" value="Periplasmic binding protein-like I"/>
    <property type="match status" value="1"/>
</dbReference>
<dbReference type="Pfam" id="PF13407">
    <property type="entry name" value="Peripla_BP_4"/>
    <property type="match status" value="1"/>
</dbReference>
<dbReference type="PANTHER" id="PTHR30036:SF7">
    <property type="entry name" value="ABC TRANSPORTER PERIPLASMIC-BINDING PROTEIN YPHF"/>
    <property type="match status" value="1"/>
</dbReference>
<evidence type="ECO:0000313" key="7">
    <source>
        <dbReference type="Proteomes" id="UP000462363"/>
    </source>
</evidence>
<dbReference type="GeneID" id="62695498"/>
<protein>
    <submittedName>
        <fullName evidence="6">Substrate-binding domain-containing protein</fullName>
    </submittedName>
</protein>
<dbReference type="AlphaFoldDB" id="A0A844FC77"/>
<evidence type="ECO:0000313" key="6">
    <source>
        <dbReference type="EMBL" id="MSS40915.1"/>
    </source>
</evidence>
<accession>A0A844FC77</accession>
<evidence type="ECO:0000259" key="5">
    <source>
        <dbReference type="Pfam" id="PF13407"/>
    </source>
</evidence>
<evidence type="ECO:0000256" key="1">
    <source>
        <dbReference type="ARBA" id="ARBA00004196"/>
    </source>
</evidence>
<evidence type="ECO:0000256" key="2">
    <source>
        <dbReference type="ARBA" id="ARBA00007639"/>
    </source>
</evidence>
<reference evidence="6 7" key="1">
    <citation type="submission" date="2019-08" db="EMBL/GenBank/DDBJ databases">
        <title>In-depth cultivation of the pig gut microbiome towards novel bacterial diversity and tailored functional studies.</title>
        <authorList>
            <person name="Wylensek D."/>
            <person name="Hitch T.C.A."/>
            <person name="Clavel T."/>
        </authorList>
    </citation>
    <scope>NUCLEOTIDE SEQUENCE [LARGE SCALE GENOMIC DNA]</scope>
    <source>
        <strain evidence="6 7">BL-389-WT-3D</strain>
    </source>
</reference>
<dbReference type="RefSeq" id="WP_004607134.1">
    <property type="nucleotide sequence ID" value="NZ_AP024846.1"/>
</dbReference>
<sequence>MKKIVSVLLCVMMIAVLAAGCGSSDAGSGGKSDSSKTKDTGDDKTANPEEYQVVMIVKQSDSWFDDMTTGVEQLKKDTGLNVSVQVPETGDAASQISIMEDLIAQGVDAICIVPNDPDALVPTIEKAKESGIVVVTHEAPGIAENVDLDVEAFVNEEFGKLFGEKLAKSMDGKGQYAGFVGGLTMETHMAWYKAAIEYIKENYPDMECVTEEPYEDGNSVDGAHDKTLEILKAYPDIKGLFDCSAHGGGICEALQEKNKTDDVSVVSLALPSMSATYLEDGSMKAGLAWRPADAGYATCYAAYLLASGQKVETGTDLKITGYEDIQVKDGVAYGNAPLEFSADNINDYKF</sequence>
<feature type="chain" id="PRO_5038416407" evidence="4">
    <location>
        <begin position="19"/>
        <end position="350"/>
    </location>
</feature>
<dbReference type="InterPro" id="IPR028082">
    <property type="entry name" value="Peripla_BP_I"/>
</dbReference>
<proteinExistence type="inferred from homology"/>
<feature type="compositionally biased region" description="Basic and acidic residues" evidence="3">
    <location>
        <begin position="33"/>
        <end position="47"/>
    </location>
</feature>
<dbReference type="Proteomes" id="UP000462363">
    <property type="component" value="Unassembled WGS sequence"/>
</dbReference>
<evidence type="ECO:0000256" key="3">
    <source>
        <dbReference type="SAM" id="MobiDB-lite"/>
    </source>
</evidence>
<dbReference type="InterPro" id="IPR050555">
    <property type="entry name" value="Bact_Solute-Bind_Prot2"/>
</dbReference>
<dbReference type="Gene3D" id="3.40.50.2300">
    <property type="match status" value="2"/>
</dbReference>
<feature type="domain" description="Periplasmic binding protein" evidence="5">
    <location>
        <begin position="54"/>
        <end position="310"/>
    </location>
</feature>
<comment type="caution">
    <text evidence="6">The sequence shown here is derived from an EMBL/GenBank/DDBJ whole genome shotgun (WGS) entry which is preliminary data.</text>
</comment>
<dbReference type="PROSITE" id="PS51257">
    <property type="entry name" value="PROKAR_LIPOPROTEIN"/>
    <property type="match status" value="1"/>
</dbReference>
<gene>
    <name evidence="6" type="ORF">FYJ37_11280</name>
</gene>
<comment type="similarity">
    <text evidence="2">Belongs to the bacterial solute-binding protein 2 family.</text>
</comment>
<name>A0A844FC77_CLOSV</name>
<feature type="region of interest" description="Disordered" evidence="3">
    <location>
        <begin position="22"/>
        <end position="49"/>
    </location>
</feature>
<evidence type="ECO:0000256" key="4">
    <source>
        <dbReference type="SAM" id="SignalP"/>
    </source>
</evidence>
<keyword evidence="4" id="KW-0732">Signal</keyword>
<comment type="subcellular location">
    <subcellularLocation>
        <location evidence="1">Cell envelope</location>
    </subcellularLocation>
</comment>
<dbReference type="PANTHER" id="PTHR30036">
    <property type="entry name" value="D-XYLOSE-BINDING PERIPLASMIC PROTEIN"/>
    <property type="match status" value="1"/>
</dbReference>